<keyword evidence="1" id="KW-0677">Repeat</keyword>
<dbReference type="PANTHER" id="PTHR10039">
    <property type="entry name" value="AMELOGENIN"/>
    <property type="match status" value="1"/>
</dbReference>
<dbReference type="Gene3D" id="1.25.40.20">
    <property type="entry name" value="Ankyrin repeat-containing domain"/>
    <property type="match status" value="1"/>
</dbReference>
<evidence type="ECO:0000256" key="1">
    <source>
        <dbReference type="ARBA" id="ARBA00022737"/>
    </source>
</evidence>
<evidence type="ECO:0000259" key="2">
    <source>
        <dbReference type="Pfam" id="PF22939"/>
    </source>
</evidence>
<feature type="domain" description="GPI inositol-deacylase winged helix" evidence="2">
    <location>
        <begin position="505"/>
        <end position="592"/>
    </location>
</feature>
<dbReference type="PANTHER" id="PTHR10039:SF10">
    <property type="entry name" value="NACHT DOMAIN-CONTAINING PROTEIN"/>
    <property type="match status" value="1"/>
</dbReference>
<feature type="domain" description="Nephrocystin 3-like N-terminal" evidence="4">
    <location>
        <begin position="275"/>
        <end position="417"/>
    </location>
</feature>
<gene>
    <name evidence="5" type="ORF">B0J11DRAFT_588594</name>
</gene>
<evidence type="ECO:0008006" key="7">
    <source>
        <dbReference type="Google" id="ProtNLM"/>
    </source>
</evidence>
<dbReference type="OrthoDB" id="7464126at2759"/>
<sequence length="1066" mass="120495">MAMVITKAAPLKADVRLAQAIFQFEQSLSTHQKTVFWEHRAQTLKCAPGIDDVMRLTAEVDQKGKIGSRCIGPRFTSFLHAVQQFAALGDVVVGGSQNIVACGVWSLVRMSLLASIQSSVYAEKISVVFMDIGRSAPRYQELALVYPRSSHLQSYLCEYFIVVVNLCNHTIKWAQKSAIQRFATAISDPDVKGFQADSVKWAKLIHEEMILLIAKRIEETSERNTLYRSLSAKLSRTMIQQQKVATSLRILNSCSKYDYETPWKQIRKAGKTTLLSRNSEYQEWKGTKALSRTLFYYGNLGSGKSVVMANSVDDLIGSQNKRSVVVYYFCKYDIPSSIKSRTIVGSLARQFLGALPDLSRVAEVASKPDESLDSVSRLLDKLLPSDFEAYVILDGLHECEIKERESVVGLIQGWQRKWNLLLCITAELEKCLEVGKLHVGDPAIILDIQNALLKGSQGMFLWVTLQIESLCAMKTDRAIRDALADLPKDLSELFARILQQSLGDGQNYQSKILQILSVAYRPLTADELREALSVIPGDTSWDSARLVNDIYSTLGCCGCLLTVDEEESTIRIVHHSIKQYLTEPRIRTHLAIEQDPKKDHLSPLNVPFTLDHARNTFMSIIVTYLNYDVGSEVSTARFPRVDVGSTPSRVLQAASSSSSGIQKITLKLLKSRKHIDFDVSKSLREAYDSARGTHLEEFHLRLYAREFWLDHLGDITHIGEISCKLVPCLINREDIAPTTVEWQQILDYLGSDKAKIPAFNLVLQSFIVGTERDNDVGVDPPRNERYIEFALLYMAKLEVWPTVRQNGLHEVANSSWINRNIFKMVFGSVLNGERLNYGIWSVAYQQTNFVEFALQHLTKTSQLSLIVSILTHPKVYHDISRVDITGLTILLIEHEKMDAIDLLLDTRLVNIEDIHKNLRVAPIVQGNMLCWATKKGSTSTVNKLLQIYSVDVDMPDDQGETALAWAVQNHKDHVGGLLLNEWDADFFLPQKRSALMRALEHRNMTMMDEMLRSWSQRKNPSIDHTSVIDEFLKVYIKANRLNSSYIVALMEWHIPSLKINLYTSMV</sequence>
<evidence type="ECO:0000259" key="4">
    <source>
        <dbReference type="Pfam" id="PF24883"/>
    </source>
</evidence>
<comment type="caution">
    <text evidence="5">The sequence shown here is derived from an EMBL/GenBank/DDBJ whole genome shotgun (WGS) entry which is preliminary data.</text>
</comment>
<dbReference type="InterPro" id="IPR054471">
    <property type="entry name" value="GPIID_WHD"/>
</dbReference>
<dbReference type="InterPro" id="IPR036770">
    <property type="entry name" value="Ankyrin_rpt-contain_sf"/>
</dbReference>
<accession>A0A9P9J1R6</accession>
<keyword evidence="6" id="KW-1185">Reference proteome</keyword>
<organism evidence="5 6">
    <name type="scientific">Dendryphion nanum</name>
    <dbReference type="NCBI Taxonomy" id="256645"/>
    <lineage>
        <taxon>Eukaryota</taxon>
        <taxon>Fungi</taxon>
        <taxon>Dikarya</taxon>
        <taxon>Ascomycota</taxon>
        <taxon>Pezizomycotina</taxon>
        <taxon>Dothideomycetes</taxon>
        <taxon>Pleosporomycetidae</taxon>
        <taxon>Pleosporales</taxon>
        <taxon>Torulaceae</taxon>
        <taxon>Dendryphion</taxon>
    </lineage>
</organism>
<evidence type="ECO:0000313" key="5">
    <source>
        <dbReference type="EMBL" id="KAH7138965.1"/>
    </source>
</evidence>
<protein>
    <recommendedName>
        <fullName evidence="7">NACHT domain-containing protein</fullName>
    </recommendedName>
</protein>
<dbReference type="Pfam" id="PF22939">
    <property type="entry name" value="WHD_GPIID"/>
    <property type="match status" value="1"/>
</dbReference>
<dbReference type="EMBL" id="JAGMWT010000001">
    <property type="protein sequence ID" value="KAH7138965.1"/>
    <property type="molecule type" value="Genomic_DNA"/>
</dbReference>
<dbReference type="Gene3D" id="3.40.50.300">
    <property type="entry name" value="P-loop containing nucleotide triphosphate hydrolases"/>
    <property type="match status" value="1"/>
</dbReference>
<reference evidence="5" key="1">
    <citation type="journal article" date="2021" name="Nat. Commun.">
        <title>Genetic determinants of endophytism in the Arabidopsis root mycobiome.</title>
        <authorList>
            <person name="Mesny F."/>
            <person name="Miyauchi S."/>
            <person name="Thiergart T."/>
            <person name="Pickel B."/>
            <person name="Atanasova L."/>
            <person name="Karlsson M."/>
            <person name="Huettel B."/>
            <person name="Barry K.W."/>
            <person name="Haridas S."/>
            <person name="Chen C."/>
            <person name="Bauer D."/>
            <person name="Andreopoulos W."/>
            <person name="Pangilinan J."/>
            <person name="LaButti K."/>
            <person name="Riley R."/>
            <person name="Lipzen A."/>
            <person name="Clum A."/>
            <person name="Drula E."/>
            <person name="Henrissat B."/>
            <person name="Kohler A."/>
            <person name="Grigoriev I.V."/>
            <person name="Martin F.M."/>
            <person name="Hacquard S."/>
        </authorList>
    </citation>
    <scope>NUCLEOTIDE SEQUENCE</scope>
    <source>
        <strain evidence="5">MPI-CAGE-CH-0243</strain>
    </source>
</reference>
<name>A0A9P9J1R6_9PLEO</name>
<evidence type="ECO:0000259" key="3">
    <source>
        <dbReference type="Pfam" id="PF24809"/>
    </source>
</evidence>
<feature type="domain" description="DUF7708" evidence="3">
    <location>
        <begin position="76"/>
        <end position="195"/>
    </location>
</feature>
<dbReference type="InterPro" id="IPR027417">
    <property type="entry name" value="P-loop_NTPase"/>
</dbReference>
<evidence type="ECO:0000313" key="6">
    <source>
        <dbReference type="Proteomes" id="UP000700596"/>
    </source>
</evidence>
<dbReference type="SUPFAM" id="SSF48403">
    <property type="entry name" value="Ankyrin repeat"/>
    <property type="match status" value="1"/>
</dbReference>
<proteinExistence type="predicted"/>
<dbReference type="InterPro" id="IPR002110">
    <property type="entry name" value="Ankyrin_rpt"/>
</dbReference>
<dbReference type="Pfam" id="PF24883">
    <property type="entry name" value="NPHP3_N"/>
    <property type="match status" value="1"/>
</dbReference>
<dbReference type="InterPro" id="IPR056884">
    <property type="entry name" value="NPHP3-like_N"/>
</dbReference>
<dbReference type="AlphaFoldDB" id="A0A9P9J1R6"/>
<dbReference type="Pfam" id="PF12796">
    <property type="entry name" value="Ank_2"/>
    <property type="match status" value="1"/>
</dbReference>
<dbReference type="InterPro" id="IPR056125">
    <property type="entry name" value="DUF7708"/>
</dbReference>
<dbReference type="Pfam" id="PF24809">
    <property type="entry name" value="DUF7708"/>
    <property type="match status" value="1"/>
</dbReference>
<dbReference type="Proteomes" id="UP000700596">
    <property type="component" value="Unassembled WGS sequence"/>
</dbReference>